<keyword evidence="2" id="KW-1185">Reference proteome</keyword>
<sequence length="204" mass="23010">MLIKSQVREVENKITSTEIPTRKRGIDNICVTNQNRTDYETILDCHYGGGILIVTRFNAGQWSSVAAKSDVIELGDPRIAIRVVLTPGKIESSPMEEVDEYVYLRQVVRSGRSNFDSEGTPRFSSLEQHSLSVSGLARVDIVRVLSYFVLNDFAVPGLDLAHILDSDFCPTFDSDRGFTSRSRFQFRSRFQQSILLHHPTLPQS</sequence>
<dbReference type="AlphaFoldDB" id="A0A4C1YMY9"/>
<reference evidence="1 2" key="1">
    <citation type="journal article" date="2019" name="Commun. Biol.">
        <title>The bagworm genome reveals a unique fibroin gene that provides high tensile strength.</title>
        <authorList>
            <person name="Kono N."/>
            <person name="Nakamura H."/>
            <person name="Ohtoshi R."/>
            <person name="Tomita M."/>
            <person name="Numata K."/>
            <person name="Arakawa K."/>
        </authorList>
    </citation>
    <scope>NUCLEOTIDE SEQUENCE [LARGE SCALE GENOMIC DNA]</scope>
</reference>
<protein>
    <submittedName>
        <fullName evidence="1">Uncharacterized protein</fullName>
    </submittedName>
</protein>
<comment type="caution">
    <text evidence="1">The sequence shown here is derived from an EMBL/GenBank/DDBJ whole genome shotgun (WGS) entry which is preliminary data.</text>
</comment>
<dbReference type="Proteomes" id="UP000299102">
    <property type="component" value="Unassembled WGS sequence"/>
</dbReference>
<evidence type="ECO:0000313" key="2">
    <source>
        <dbReference type="Proteomes" id="UP000299102"/>
    </source>
</evidence>
<dbReference type="EMBL" id="BGZK01001334">
    <property type="protein sequence ID" value="GBP77518.1"/>
    <property type="molecule type" value="Genomic_DNA"/>
</dbReference>
<gene>
    <name evidence="1" type="ORF">EVAR_98971_1</name>
</gene>
<name>A0A4C1YMY9_EUMVA</name>
<proteinExistence type="predicted"/>
<organism evidence="1 2">
    <name type="scientific">Eumeta variegata</name>
    <name type="common">Bagworm moth</name>
    <name type="synonym">Eumeta japonica</name>
    <dbReference type="NCBI Taxonomy" id="151549"/>
    <lineage>
        <taxon>Eukaryota</taxon>
        <taxon>Metazoa</taxon>
        <taxon>Ecdysozoa</taxon>
        <taxon>Arthropoda</taxon>
        <taxon>Hexapoda</taxon>
        <taxon>Insecta</taxon>
        <taxon>Pterygota</taxon>
        <taxon>Neoptera</taxon>
        <taxon>Endopterygota</taxon>
        <taxon>Lepidoptera</taxon>
        <taxon>Glossata</taxon>
        <taxon>Ditrysia</taxon>
        <taxon>Tineoidea</taxon>
        <taxon>Psychidae</taxon>
        <taxon>Oiketicinae</taxon>
        <taxon>Eumeta</taxon>
    </lineage>
</organism>
<evidence type="ECO:0000313" key="1">
    <source>
        <dbReference type="EMBL" id="GBP77518.1"/>
    </source>
</evidence>
<accession>A0A4C1YMY9</accession>